<comment type="similarity">
    <text evidence="4 14 15">Belongs to the prokaryotic pantothenate kinase family.</text>
</comment>
<evidence type="ECO:0000256" key="12">
    <source>
        <dbReference type="ARBA" id="ARBA00022993"/>
    </source>
</evidence>
<keyword evidence="10 14" id="KW-0418">Kinase</keyword>
<dbReference type="PANTHER" id="PTHR10285">
    <property type="entry name" value="URIDINE KINASE"/>
    <property type="match status" value="1"/>
</dbReference>
<evidence type="ECO:0000256" key="13">
    <source>
        <dbReference type="ARBA" id="ARBA00032866"/>
    </source>
</evidence>
<keyword evidence="8 14" id="KW-0808">Transferase</keyword>
<evidence type="ECO:0000256" key="10">
    <source>
        <dbReference type="ARBA" id="ARBA00022777"/>
    </source>
</evidence>
<dbReference type="Pfam" id="PF00485">
    <property type="entry name" value="PRK"/>
    <property type="match status" value="1"/>
</dbReference>
<dbReference type="NCBIfam" id="TIGR00554">
    <property type="entry name" value="panK_bact"/>
    <property type="match status" value="1"/>
</dbReference>
<evidence type="ECO:0000256" key="6">
    <source>
        <dbReference type="ARBA" id="ARBA00015080"/>
    </source>
</evidence>
<protein>
    <recommendedName>
        <fullName evidence="6 14">Pantothenate kinase</fullName>
        <ecNumber evidence="5 14">2.7.1.33</ecNumber>
    </recommendedName>
    <alternativeName>
        <fullName evidence="13 14">Pantothenic acid kinase</fullName>
    </alternativeName>
</protein>
<keyword evidence="11 14" id="KW-0067">ATP-binding</keyword>
<dbReference type="EC" id="2.7.1.33" evidence="5 14"/>
<evidence type="ECO:0000256" key="5">
    <source>
        <dbReference type="ARBA" id="ARBA00012102"/>
    </source>
</evidence>
<evidence type="ECO:0000313" key="18">
    <source>
        <dbReference type="Proteomes" id="UP001056834"/>
    </source>
</evidence>
<evidence type="ECO:0000256" key="1">
    <source>
        <dbReference type="ARBA" id="ARBA00001206"/>
    </source>
</evidence>
<evidence type="ECO:0000256" key="15">
    <source>
        <dbReference type="RuleBase" id="RU003530"/>
    </source>
</evidence>
<dbReference type="InterPro" id="IPR027417">
    <property type="entry name" value="P-loop_NTPase"/>
</dbReference>
<keyword evidence="12 14" id="KW-0173">Coenzyme A biosynthesis</keyword>
<accession>A0ABY4STG9</accession>
<evidence type="ECO:0000256" key="14">
    <source>
        <dbReference type="HAMAP-Rule" id="MF_00215"/>
    </source>
</evidence>
<dbReference type="InterPro" id="IPR004566">
    <property type="entry name" value="PanK"/>
</dbReference>
<gene>
    <name evidence="14 17" type="primary">coaA</name>
    <name evidence="17" type="ORF">M9405_00840</name>
</gene>
<evidence type="ECO:0000256" key="3">
    <source>
        <dbReference type="ARBA" id="ARBA00005225"/>
    </source>
</evidence>
<evidence type="ECO:0000256" key="7">
    <source>
        <dbReference type="ARBA" id="ARBA00022490"/>
    </source>
</evidence>
<proteinExistence type="inferred from homology"/>
<keyword evidence="7 14" id="KW-0963">Cytoplasm</keyword>
<dbReference type="InterPro" id="IPR006083">
    <property type="entry name" value="PRK/URK"/>
</dbReference>
<dbReference type="GO" id="GO:0004594">
    <property type="term" value="F:pantothenate kinase activity"/>
    <property type="evidence" value="ECO:0007669"/>
    <property type="project" value="UniProtKB-EC"/>
</dbReference>
<dbReference type="CDD" id="cd02025">
    <property type="entry name" value="PanK"/>
    <property type="match status" value="1"/>
</dbReference>
<keyword evidence="9 14" id="KW-0547">Nucleotide-binding</keyword>
<dbReference type="EMBL" id="CP097762">
    <property type="protein sequence ID" value="URJ25265.1"/>
    <property type="molecule type" value="Genomic_DNA"/>
</dbReference>
<comment type="caution">
    <text evidence="14">Lacks conserved residue(s) required for the propagation of feature annotation.</text>
</comment>
<comment type="pathway">
    <text evidence="3 14 15">Cofactor biosynthesis; coenzyme A biosynthesis; CoA from (R)-pantothenate: step 1/5.</text>
</comment>
<evidence type="ECO:0000256" key="8">
    <source>
        <dbReference type="ARBA" id="ARBA00022679"/>
    </source>
</evidence>
<dbReference type="SUPFAM" id="SSF52540">
    <property type="entry name" value="P-loop containing nucleoside triphosphate hydrolases"/>
    <property type="match status" value="1"/>
</dbReference>
<organism evidence="17 18">
    <name type="scientific">Candidatus Blochmannia ocreatus</name>
    <name type="common">nom. nud.</name>
    <dbReference type="NCBI Taxonomy" id="251538"/>
    <lineage>
        <taxon>Bacteria</taxon>
        <taxon>Pseudomonadati</taxon>
        <taxon>Pseudomonadota</taxon>
        <taxon>Gammaproteobacteria</taxon>
        <taxon>Enterobacterales</taxon>
        <taxon>Enterobacteriaceae</taxon>
        <taxon>ant endosymbionts</taxon>
        <taxon>Candidatus Blochmanniella</taxon>
    </lineage>
</organism>
<evidence type="ECO:0000256" key="2">
    <source>
        <dbReference type="ARBA" id="ARBA00004496"/>
    </source>
</evidence>
<dbReference type="Proteomes" id="UP001056834">
    <property type="component" value="Chromosome"/>
</dbReference>
<dbReference type="HAMAP" id="MF_00215">
    <property type="entry name" value="Pantothen_kinase_1"/>
    <property type="match status" value="1"/>
</dbReference>
<reference evidence="17" key="1">
    <citation type="submission" date="2022-05" db="EMBL/GenBank/DDBJ databases">
        <title>Impact of host demography and evolutionary history on endosymbiont molecular evolution: a test in carpenter ants (Genus Camponotus) and their Blochmannia endosymbionts.</title>
        <authorList>
            <person name="Manthey J.D."/>
            <person name="Giron J.C."/>
            <person name="Hruska J.P."/>
        </authorList>
    </citation>
    <scope>NUCLEOTIDE SEQUENCE</scope>
    <source>
        <strain evidence="17">C-006</strain>
    </source>
</reference>
<dbReference type="Gene3D" id="3.40.50.300">
    <property type="entry name" value="P-loop containing nucleotide triphosphate hydrolases"/>
    <property type="match status" value="1"/>
</dbReference>
<evidence type="ECO:0000256" key="11">
    <source>
        <dbReference type="ARBA" id="ARBA00022840"/>
    </source>
</evidence>
<dbReference type="RefSeq" id="WP_250223396.1">
    <property type="nucleotide sequence ID" value="NZ_CP097762.1"/>
</dbReference>
<evidence type="ECO:0000313" key="17">
    <source>
        <dbReference type="EMBL" id="URJ25265.1"/>
    </source>
</evidence>
<evidence type="ECO:0000256" key="4">
    <source>
        <dbReference type="ARBA" id="ARBA00006087"/>
    </source>
</evidence>
<feature type="domain" description="Phosphoribulokinase/uridine kinase" evidence="16">
    <location>
        <begin position="91"/>
        <end position="242"/>
    </location>
</feature>
<evidence type="ECO:0000259" key="16">
    <source>
        <dbReference type="Pfam" id="PF00485"/>
    </source>
</evidence>
<comment type="subcellular location">
    <subcellularLocation>
        <location evidence="2 14 15">Cytoplasm</location>
    </subcellularLocation>
</comment>
<comment type="catalytic activity">
    <reaction evidence="1 14 15">
        <text>(R)-pantothenate + ATP = (R)-4'-phosphopantothenate + ADP + H(+)</text>
        <dbReference type="Rhea" id="RHEA:16373"/>
        <dbReference type="ChEBI" id="CHEBI:10986"/>
        <dbReference type="ChEBI" id="CHEBI:15378"/>
        <dbReference type="ChEBI" id="CHEBI:29032"/>
        <dbReference type="ChEBI" id="CHEBI:30616"/>
        <dbReference type="ChEBI" id="CHEBI:456216"/>
        <dbReference type="EC" id="2.7.1.33"/>
    </reaction>
</comment>
<name>A0ABY4STG9_9ENTR</name>
<dbReference type="PIRSF" id="PIRSF000545">
    <property type="entry name" value="Pantothenate_kin"/>
    <property type="match status" value="1"/>
</dbReference>
<evidence type="ECO:0000256" key="9">
    <source>
        <dbReference type="ARBA" id="ARBA00022741"/>
    </source>
</evidence>
<keyword evidence="18" id="KW-1185">Reference proteome</keyword>
<sequence length="316" mass="36968">MSYTSYVPFFIFNRKSWSSLREGEMLTLSQTDIFNLKKINNHLSINDIIDIYVPLSKLLNLYYCLNVDRQSILKSLPKNIQTTQYITTPYVIGITGSVSAGKSTAAKILQILLSRWPQHRIVELVTTDGFLHNNKVLQKRNLMKKKGFPQSYDMIKLINFILQIKSGAHHIAIPIYSHKNYDIVPNIKQIIYKPDILILEGLNILQNYYNGSSSYFFMSDLIDFSIYVDAPEYLLREWYINRFLKFCFTSFSNPNSYFYRYSRLSKKKIVCVASNFWSKVNGLNLQKNILPSRNRAHLILKKGKNHVINNVYLRKF</sequence>